<feature type="transmembrane region" description="Helical" evidence="1">
    <location>
        <begin position="331"/>
        <end position="351"/>
    </location>
</feature>
<reference evidence="3" key="1">
    <citation type="submission" date="2017-01" db="EMBL/GenBank/DDBJ databases">
        <authorList>
            <person name="Varghese N."/>
            <person name="Submissions S."/>
        </authorList>
    </citation>
    <scope>NUCLEOTIDE SEQUENCE [LARGE SCALE GENOMIC DNA]</scope>
    <source>
        <strain evidence="3">DSM 29430</strain>
    </source>
</reference>
<dbReference type="AlphaFoldDB" id="A0A1N7PTM2"/>
<feature type="transmembrane region" description="Helical" evidence="1">
    <location>
        <begin position="53"/>
        <end position="70"/>
    </location>
</feature>
<feature type="transmembrane region" description="Helical" evidence="1">
    <location>
        <begin position="144"/>
        <end position="163"/>
    </location>
</feature>
<dbReference type="EMBL" id="FTOQ01000020">
    <property type="protein sequence ID" value="SIT13912.1"/>
    <property type="molecule type" value="Genomic_DNA"/>
</dbReference>
<feature type="transmembrane region" description="Helical" evidence="1">
    <location>
        <begin position="357"/>
        <end position="377"/>
    </location>
</feature>
<feature type="transmembrane region" description="Helical" evidence="1">
    <location>
        <begin position="305"/>
        <end position="324"/>
    </location>
</feature>
<gene>
    <name evidence="2" type="ORF">SAMN05421759_1208</name>
</gene>
<feature type="transmembrane region" description="Helical" evidence="1">
    <location>
        <begin position="21"/>
        <end position="47"/>
    </location>
</feature>
<keyword evidence="1" id="KW-1133">Transmembrane helix</keyword>
<protein>
    <submittedName>
        <fullName evidence="2">Uncharacterized protein</fullName>
    </submittedName>
</protein>
<dbReference type="STRING" id="633194.SAMN05421759_1208"/>
<feature type="transmembrane region" description="Helical" evidence="1">
    <location>
        <begin position="169"/>
        <end position="191"/>
    </location>
</feature>
<evidence type="ECO:0000256" key="1">
    <source>
        <dbReference type="SAM" id="Phobius"/>
    </source>
</evidence>
<sequence length="382" mass="41891">MRAAFGHEVRQKISFIIKRNVAGQLAAIAEQVVYTSFSLIVFIIAVTKYDLNVSAQNLGLIALSNLPVPFQSIQMGWRKSTETNIWLGSRFFSITLSLITTVSLASYAALNNTEINPPIIAIFITSGIIAVWSNGIRWIYIKKANFLLLLYASFTSLLALLFLELSSLISGSLSLFVSALLAKLIFTLLLLNHSTRHGWLTLLSQPEDFSFDSRSAILATSRFFRTNGIFTIITIISPSSAISGRLIQQAISLCRVIQNPLANYAFFHKKTSYHSTILIQISLGTIVAIGILIGSQFLGISSPPILSFLAVFCATLGFVGLFVLRQANEKNLGIASESLSALLFLLLAITLTNSHGYIIGIILSEGILFFAGLLVLYRMRNI</sequence>
<feature type="transmembrane region" description="Helical" evidence="1">
    <location>
        <begin position="91"/>
        <end position="109"/>
    </location>
</feature>
<keyword evidence="1" id="KW-0472">Membrane</keyword>
<proteinExistence type="predicted"/>
<feature type="transmembrane region" description="Helical" evidence="1">
    <location>
        <begin position="115"/>
        <end position="132"/>
    </location>
</feature>
<accession>A0A1N7PTM2</accession>
<evidence type="ECO:0000313" key="3">
    <source>
        <dbReference type="Proteomes" id="UP000186684"/>
    </source>
</evidence>
<name>A0A1N7PTM2_9RHOB</name>
<keyword evidence="3" id="KW-1185">Reference proteome</keyword>
<evidence type="ECO:0000313" key="2">
    <source>
        <dbReference type="EMBL" id="SIT13912.1"/>
    </source>
</evidence>
<dbReference type="RefSeq" id="WP_143526289.1">
    <property type="nucleotide sequence ID" value="NZ_FTOQ01000020.1"/>
</dbReference>
<feature type="transmembrane region" description="Helical" evidence="1">
    <location>
        <begin position="277"/>
        <end position="299"/>
    </location>
</feature>
<keyword evidence="1" id="KW-0812">Transmembrane</keyword>
<organism evidence="2 3">
    <name type="scientific">Roseivivax lentus</name>
    <dbReference type="NCBI Taxonomy" id="633194"/>
    <lineage>
        <taxon>Bacteria</taxon>
        <taxon>Pseudomonadati</taxon>
        <taxon>Pseudomonadota</taxon>
        <taxon>Alphaproteobacteria</taxon>
        <taxon>Rhodobacterales</taxon>
        <taxon>Roseobacteraceae</taxon>
        <taxon>Roseivivax</taxon>
    </lineage>
</organism>
<dbReference type="Proteomes" id="UP000186684">
    <property type="component" value="Unassembled WGS sequence"/>
</dbReference>